<name>A0ABR1L6H8_9PEZI</name>
<protein>
    <recommendedName>
        <fullName evidence="5">Zn(2)-C6 fungal-type domain-containing protein</fullName>
    </recommendedName>
</protein>
<dbReference type="RefSeq" id="XP_066649857.1">
    <property type="nucleotide sequence ID" value="XM_066798532.1"/>
</dbReference>
<evidence type="ECO:0000313" key="3">
    <source>
        <dbReference type="EMBL" id="KAK7529277.1"/>
    </source>
</evidence>
<reference evidence="3 4" key="1">
    <citation type="submission" date="2024-04" db="EMBL/GenBank/DDBJ databases">
        <title>Phyllosticta paracitricarpa is synonymous to the EU quarantine fungus P. citricarpa based on phylogenomic analyses.</title>
        <authorList>
            <consortium name="Lawrence Berkeley National Laboratory"/>
            <person name="Van ingen-buijs V.A."/>
            <person name="Van westerhoven A.C."/>
            <person name="Haridas S."/>
            <person name="Skiadas P."/>
            <person name="Martin F."/>
            <person name="Groenewald J.Z."/>
            <person name="Crous P.W."/>
            <person name="Seidl M.F."/>
        </authorList>
    </citation>
    <scope>NUCLEOTIDE SEQUENCE [LARGE SCALE GENOMIC DNA]</scope>
    <source>
        <strain evidence="3 4">CPC 17464</strain>
    </source>
</reference>
<keyword evidence="4" id="KW-1185">Reference proteome</keyword>
<evidence type="ECO:0000256" key="1">
    <source>
        <dbReference type="SAM" id="Coils"/>
    </source>
</evidence>
<evidence type="ECO:0008006" key="5">
    <source>
        <dbReference type="Google" id="ProtNLM"/>
    </source>
</evidence>
<gene>
    <name evidence="3" type="ORF">J3D65DRAFT_607957</name>
</gene>
<evidence type="ECO:0000256" key="2">
    <source>
        <dbReference type="SAM" id="MobiDB-lite"/>
    </source>
</evidence>
<sequence>MPVSNFGLSTQQRIVELEIYRRPQQENQLWNRCEEQWEAYIDRRPKPDRQNLIRYHHAGRIMEDHQHSEAAGPCEKCVVRNRECRVYHGVEAVLHGSTCAACRVSNCNCSLSTNTGSNSGARRGRSPAAPPDGNFNTGIGVSDIDRLTNRVENLEATMRSQQDASRELHDRVSDRNDIIEAALQHQQDAYDELHERIDDSNDVVGDL</sequence>
<organism evidence="3 4">
    <name type="scientific">Phyllosticta citribraziliensis</name>
    <dbReference type="NCBI Taxonomy" id="989973"/>
    <lineage>
        <taxon>Eukaryota</taxon>
        <taxon>Fungi</taxon>
        <taxon>Dikarya</taxon>
        <taxon>Ascomycota</taxon>
        <taxon>Pezizomycotina</taxon>
        <taxon>Dothideomycetes</taxon>
        <taxon>Dothideomycetes incertae sedis</taxon>
        <taxon>Botryosphaeriales</taxon>
        <taxon>Phyllostictaceae</taxon>
        <taxon>Phyllosticta</taxon>
    </lineage>
</organism>
<proteinExistence type="predicted"/>
<accession>A0ABR1L6H8</accession>
<feature type="coiled-coil region" evidence="1">
    <location>
        <begin position="144"/>
        <end position="196"/>
    </location>
</feature>
<dbReference type="GeneID" id="92031438"/>
<dbReference type="EMBL" id="JBBPEH010000017">
    <property type="protein sequence ID" value="KAK7529277.1"/>
    <property type="molecule type" value="Genomic_DNA"/>
</dbReference>
<comment type="caution">
    <text evidence="3">The sequence shown here is derived from an EMBL/GenBank/DDBJ whole genome shotgun (WGS) entry which is preliminary data.</text>
</comment>
<keyword evidence="1" id="KW-0175">Coiled coil</keyword>
<dbReference type="Proteomes" id="UP001360953">
    <property type="component" value="Unassembled WGS sequence"/>
</dbReference>
<evidence type="ECO:0000313" key="4">
    <source>
        <dbReference type="Proteomes" id="UP001360953"/>
    </source>
</evidence>
<feature type="region of interest" description="Disordered" evidence="2">
    <location>
        <begin position="114"/>
        <end position="140"/>
    </location>
</feature>